<reference evidence="5 6" key="1">
    <citation type="submission" date="2016-06" db="EMBL/GenBank/DDBJ databases">
        <authorList>
            <person name="Kjaerup R.B."/>
            <person name="Dalgaard T.S."/>
            <person name="Juul-Madsen H.R."/>
        </authorList>
    </citation>
    <scope>NUCLEOTIDE SEQUENCE [LARGE SCALE GENOMIC DNA]</scope>
    <source>
        <strain evidence="5 6">Pb300</strain>
    </source>
</reference>
<dbReference type="GO" id="GO:0016042">
    <property type="term" value="P:lipid catabolic process"/>
    <property type="evidence" value="ECO:0007669"/>
    <property type="project" value="UniProtKB-KW"/>
</dbReference>
<evidence type="ECO:0000256" key="4">
    <source>
        <dbReference type="PIRNR" id="PIRNR018169"/>
    </source>
</evidence>
<dbReference type="VEuPathDB" id="FungiDB:PABG_01199"/>
<dbReference type="Pfam" id="PF03403">
    <property type="entry name" value="PAF-AH_p_II"/>
    <property type="match status" value="1"/>
</dbReference>
<protein>
    <recommendedName>
        <fullName evidence="4">Putative phospholipase</fullName>
        <ecNumber evidence="4">3.1.1.47</ecNumber>
    </recommendedName>
</protein>
<dbReference type="Gene3D" id="3.40.50.1820">
    <property type="entry name" value="alpha/beta hydrolase"/>
    <property type="match status" value="1"/>
</dbReference>
<gene>
    <name evidence="5" type="ORF">ACO22_02579</name>
</gene>
<dbReference type="Proteomes" id="UP000242814">
    <property type="component" value="Unassembled WGS sequence"/>
</dbReference>
<keyword evidence="2 4" id="KW-0442">Lipid degradation</keyword>
<evidence type="ECO:0000256" key="1">
    <source>
        <dbReference type="ARBA" id="ARBA00022801"/>
    </source>
</evidence>
<sequence length="527" mass="58407">MALSLLRIPSFPPYTGPHNVGTSEIEIPVSALESPAPTPESDIPLSTILFRVFYPADHVGQSSKPVYWIPEPQSVFTRALGEFVGFPKRLSSILALLPNTIRWTKIPAHQNAPLKPSTLQSKRWPVMVFSHGLGGSRNTYSYLLGCLSSYGMVVIAPEHRDGSSHISFIRDSSGQNTERVPFQQMKHIFDEDILRRRHDQLRIRLWEFGLVHDALLKLDAGAKIGNLIDDDSTNGPVFTSSLDVRSPSSITWGGHSFGAASVVQFVKSIYWGRVSKIDPASSAAEPYFSQYRPLYEPQSDSKIVSQITPTSPLVLLDLWNLPLLGDDVKWLWEKPLPCYTADSTKGQHQAANVLAIMSGEFFKWAAGLKATRFTLSNRPVPGSPEPDPVVSSRRQPRVFYAAKSAHMSQSDAGVLFPWAMKRWVNAEEPERTMQLNVTAIIQMLRECAVPFDLDEAVIHALENVAEVTVDNNNGNDTGNQNVANGKENNFSPGIFATDGSIRGWLPVPLTDDSQPVQEFEVRTPPKL</sequence>
<dbReference type="EMBL" id="LZYO01000082">
    <property type="protein sequence ID" value="ODH37723.1"/>
    <property type="molecule type" value="Genomic_DNA"/>
</dbReference>
<dbReference type="EC" id="3.1.1.47" evidence="4"/>
<keyword evidence="3 4" id="KW-0443">Lipid metabolism</keyword>
<organism evidence="5 6">
    <name type="scientific">Paracoccidioides brasiliensis</name>
    <dbReference type="NCBI Taxonomy" id="121759"/>
    <lineage>
        <taxon>Eukaryota</taxon>
        <taxon>Fungi</taxon>
        <taxon>Dikarya</taxon>
        <taxon>Ascomycota</taxon>
        <taxon>Pezizomycotina</taxon>
        <taxon>Eurotiomycetes</taxon>
        <taxon>Eurotiomycetidae</taxon>
        <taxon>Onygenales</taxon>
        <taxon>Ajellomycetaceae</taxon>
        <taxon>Paracoccidioides</taxon>
    </lineage>
</organism>
<dbReference type="VEuPathDB" id="FungiDB:PADG_04267"/>
<dbReference type="InterPro" id="IPR029058">
    <property type="entry name" value="AB_hydrolase_fold"/>
</dbReference>
<comment type="caution">
    <text evidence="5">The sequence shown here is derived from an EMBL/GenBank/DDBJ whole genome shotgun (WGS) entry which is preliminary data.</text>
</comment>
<accession>A0A1D2JID6</accession>
<keyword evidence="1 4" id="KW-0378">Hydrolase</keyword>
<dbReference type="InterPro" id="IPR016715">
    <property type="entry name" value="PAF_acetylhydro_eukaryote"/>
</dbReference>
<evidence type="ECO:0000256" key="3">
    <source>
        <dbReference type="ARBA" id="ARBA00023098"/>
    </source>
</evidence>
<dbReference type="SUPFAM" id="SSF53474">
    <property type="entry name" value="alpha/beta-Hydrolases"/>
    <property type="match status" value="1"/>
</dbReference>
<comment type="catalytic activity">
    <reaction evidence="4">
        <text>a 1-O-alkyl-2-acetyl-sn-glycero-3-phosphocholine + H2O = a 1-O-alkyl-sn-glycero-3-phosphocholine + acetate + H(+)</text>
        <dbReference type="Rhea" id="RHEA:17777"/>
        <dbReference type="ChEBI" id="CHEBI:15377"/>
        <dbReference type="ChEBI" id="CHEBI:15378"/>
        <dbReference type="ChEBI" id="CHEBI:30089"/>
        <dbReference type="ChEBI" id="CHEBI:30909"/>
        <dbReference type="ChEBI" id="CHEBI:36707"/>
        <dbReference type="EC" id="3.1.1.47"/>
    </reaction>
</comment>
<dbReference type="PANTHER" id="PTHR10272:SF7">
    <property type="entry name" value="PHOSPHOLIPASE-RELATED"/>
    <property type="match status" value="1"/>
</dbReference>
<dbReference type="PANTHER" id="PTHR10272">
    <property type="entry name" value="PLATELET-ACTIVATING FACTOR ACETYLHYDROLASE"/>
    <property type="match status" value="1"/>
</dbReference>
<evidence type="ECO:0000256" key="2">
    <source>
        <dbReference type="ARBA" id="ARBA00022963"/>
    </source>
</evidence>
<evidence type="ECO:0000313" key="6">
    <source>
        <dbReference type="Proteomes" id="UP000242814"/>
    </source>
</evidence>
<dbReference type="AlphaFoldDB" id="A0A1D2JID6"/>
<dbReference type="PIRSF" id="PIRSF018169">
    <property type="entry name" value="PAF_acetylhydrolase"/>
    <property type="match status" value="1"/>
</dbReference>
<proteinExistence type="inferred from homology"/>
<evidence type="ECO:0000313" key="5">
    <source>
        <dbReference type="EMBL" id="ODH37723.1"/>
    </source>
</evidence>
<dbReference type="GO" id="GO:0003847">
    <property type="term" value="F:1-alkyl-2-acetylglycerophosphocholine esterase activity"/>
    <property type="evidence" value="ECO:0007669"/>
    <property type="project" value="UniProtKB-UniRule"/>
</dbReference>
<name>A0A1D2JID6_PARBR</name>
<comment type="similarity">
    <text evidence="4">Belongs to the serine esterase family.</text>
</comment>